<reference evidence="3" key="1">
    <citation type="submission" date="2020-10" db="EMBL/GenBank/DDBJ databases">
        <title>Taxonomic study of unclassified bacteria belonging to the class Ktedonobacteria.</title>
        <authorList>
            <person name="Yabe S."/>
            <person name="Wang C.M."/>
            <person name="Zheng Y."/>
            <person name="Sakai Y."/>
            <person name="Cavaletti L."/>
            <person name="Monciardini P."/>
            <person name="Donadio S."/>
        </authorList>
    </citation>
    <scope>NUCLEOTIDE SEQUENCE</scope>
    <source>
        <strain evidence="3">SOSP1-1</strain>
    </source>
</reference>
<keyword evidence="1" id="KW-1133">Transmembrane helix</keyword>
<dbReference type="Proteomes" id="UP000612362">
    <property type="component" value="Unassembled WGS sequence"/>
</dbReference>
<dbReference type="AlphaFoldDB" id="A0A8J3I5P4"/>
<proteinExistence type="predicted"/>
<keyword evidence="1" id="KW-0812">Transmembrane</keyword>
<organism evidence="3 4">
    <name type="scientific">Ktedonospora formicarum</name>
    <dbReference type="NCBI Taxonomy" id="2778364"/>
    <lineage>
        <taxon>Bacteria</taxon>
        <taxon>Bacillati</taxon>
        <taxon>Chloroflexota</taxon>
        <taxon>Ktedonobacteria</taxon>
        <taxon>Ktedonobacterales</taxon>
        <taxon>Ktedonobacteraceae</taxon>
        <taxon>Ktedonospora</taxon>
    </lineage>
</organism>
<evidence type="ECO:0000259" key="2">
    <source>
        <dbReference type="Pfam" id="PF14242"/>
    </source>
</evidence>
<dbReference type="InterPro" id="IPR025642">
    <property type="entry name" value="DUF4342"/>
</dbReference>
<evidence type="ECO:0000313" key="3">
    <source>
        <dbReference type="EMBL" id="GHO50054.1"/>
    </source>
</evidence>
<accession>A0A8J3I5P4</accession>
<keyword evidence="4" id="KW-1185">Reference proteome</keyword>
<gene>
    <name evidence="3" type="ORF">KSX_82170</name>
</gene>
<evidence type="ECO:0000256" key="1">
    <source>
        <dbReference type="SAM" id="Phobius"/>
    </source>
</evidence>
<sequence length="114" mass="12264">MTQDPRENYTNVEQKSYGVEELQVVGEQLLAKVKELIHEGNVRRIIIKQDGNSILELPLTIGVAGVILAPALAAVGVLGALLTQCSIEVVRSESPAEYVANKVEEVSDEVPPTA</sequence>
<dbReference type="EMBL" id="BNJF01000007">
    <property type="protein sequence ID" value="GHO50054.1"/>
    <property type="molecule type" value="Genomic_DNA"/>
</dbReference>
<feature type="transmembrane region" description="Helical" evidence="1">
    <location>
        <begin position="59"/>
        <end position="82"/>
    </location>
</feature>
<protein>
    <recommendedName>
        <fullName evidence="2">DUF4342 domain-containing protein</fullName>
    </recommendedName>
</protein>
<comment type="caution">
    <text evidence="3">The sequence shown here is derived from an EMBL/GenBank/DDBJ whole genome shotgun (WGS) entry which is preliminary data.</text>
</comment>
<evidence type="ECO:0000313" key="4">
    <source>
        <dbReference type="Proteomes" id="UP000612362"/>
    </source>
</evidence>
<name>A0A8J3I5P4_9CHLR</name>
<dbReference type="RefSeq" id="WP_220199121.1">
    <property type="nucleotide sequence ID" value="NZ_BNJF01000007.1"/>
</dbReference>
<dbReference type="Pfam" id="PF14242">
    <property type="entry name" value="DUF4342"/>
    <property type="match status" value="1"/>
</dbReference>
<keyword evidence="1" id="KW-0472">Membrane</keyword>
<feature type="domain" description="DUF4342" evidence="2">
    <location>
        <begin position="19"/>
        <end position="91"/>
    </location>
</feature>